<proteinExistence type="predicted"/>
<dbReference type="EMBL" id="JAZIBG010000036">
    <property type="protein sequence ID" value="MEF7615775.1"/>
    <property type="molecule type" value="Genomic_DNA"/>
</dbReference>
<comment type="caution">
    <text evidence="2">The sequence shown here is derived from an EMBL/GenBank/DDBJ whole genome shotgun (WGS) entry which is preliminary data.</text>
</comment>
<keyword evidence="3" id="KW-1185">Reference proteome</keyword>
<protein>
    <submittedName>
        <fullName evidence="2">Alpha/beta hydrolase</fullName>
    </submittedName>
</protein>
<accession>A0AAW9QMI5</accession>
<dbReference type="SUPFAM" id="SSF53474">
    <property type="entry name" value="alpha/beta-Hydrolases"/>
    <property type="match status" value="1"/>
</dbReference>
<dbReference type="PANTHER" id="PTHR43433:SF5">
    <property type="entry name" value="AB HYDROLASE-1 DOMAIN-CONTAINING PROTEIN"/>
    <property type="match status" value="1"/>
</dbReference>
<dbReference type="InterPro" id="IPR029058">
    <property type="entry name" value="AB_hydrolase_fold"/>
</dbReference>
<dbReference type="GO" id="GO:0004806">
    <property type="term" value="F:triacylglycerol lipase activity"/>
    <property type="evidence" value="ECO:0007669"/>
    <property type="project" value="TreeGrafter"/>
</dbReference>
<dbReference type="Pfam" id="PF00561">
    <property type="entry name" value="Abhydrolase_1"/>
    <property type="match status" value="1"/>
</dbReference>
<feature type="domain" description="AB hydrolase-1" evidence="1">
    <location>
        <begin position="21"/>
        <end position="275"/>
    </location>
</feature>
<sequence length="297" mass="31030">MKLSANGIAIEVDDQGPPGGPALLLVMGLGMQLIAWPQPLVDRLVGAGFRVIRIDNRDAGLSEGFDRHGVPNLAWAGLRYMMRLPVDAGYRLADMAADAWGVLDALGVGEAHLCGASMGGMIVQHMAAAQPRRAASLALMMTTSGARHLPRPTLAVQRALLSRPPRAEDAGAVAARLEAMFRLIGSPAYPASAETLRAQVAQALQRAYRPAGVARQLVAVVADGDRSGLLPRIAAPVHIVHGEADPLIPPAAARDLHAKLPGSTLDLVPGMGHDLPAELLARFAQGIATNAARQSTA</sequence>
<dbReference type="RefSeq" id="WP_332291091.1">
    <property type="nucleotide sequence ID" value="NZ_JAZIBG010000036.1"/>
</dbReference>
<dbReference type="PANTHER" id="PTHR43433">
    <property type="entry name" value="HYDROLASE, ALPHA/BETA FOLD FAMILY PROTEIN"/>
    <property type="match status" value="1"/>
</dbReference>
<dbReference type="Gene3D" id="3.40.50.1820">
    <property type="entry name" value="alpha/beta hydrolase"/>
    <property type="match status" value="1"/>
</dbReference>
<dbReference type="Proteomes" id="UP001336250">
    <property type="component" value="Unassembled WGS sequence"/>
</dbReference>
<evidence type="ECO:0000259" key="1">
    <source>
        <dbReference type="Pfam" id="PF00561"/>
    </source>
</evidence>
<organism evidence="2 3">
    <name type="scientific">Aquincola agrisoli</name>
    <dbReference type="NCBI Taxonomy" id="3119538"/>
    <lineage>
        <taxon>Bacteria</taxon>
        <taxon>Pseudomonadati</taxon>
        <taxon>Pseudomonadota</taxon>
        <taxon>Betaproteobacteria</taxon>
        <taxon>Burkholderiales</taxon>
        <taxon>Sphaerotilaceae</taxon>
        <taxon>Aquincola</taxon>
    </lineage>
</organism>
<reference evidence="2 3" key="1">
    <citation type="submission" date="2024-02" db="EMBL/GenBank/DDBJ databases">
        <title>Genome sequence of Aquincola sp. MAHUQ-54.</title>
        <authorList>
            <person name="Huq M.A."/>
        </authorList>
    </citation>
    <scope>NUCLEOTIDE SEQUENCE [LARGE SCALE GENOMIC DNA]</scope>
    <source>
        <strain evidence="2 3">MAHUQ-54</strain>
    </source>
</reference>
<keyword evidence="2" id="KW-0378">Hydrolase</keyword>
<dbReference type="GO" id="GO:0046503">
    <property type="term" value="P:glycerolipid catabolic process"/>
    <property type="evidence" value="ECO:0007669"/>
    <property type="project" value="TreeGrafter"/>
</dbReference>
<name>A0AAW9QMI5_9BURK</name>
<dbReference type="AlphaFoldDB" id="A0AAW9QMI5"/>
<dbReference type="InterPro" id="IPR050471">
    <property type="entry name" value="AB_hydrolase"/>
</dbReference>
<evidence type="ECO:0000313" key="2">
    <source>
        <dbReference type="EMBL" id="MEF7615775.1"/>
    </source>
</evidence>
<evidence type="ECO:0000313" key="3">
    <source>
        <dbReference type="Proteomes" id="UP001336250"/>
    </source>
</evidence>
<gene>
    <name evidence="2" type="ORF">V4F39_17815</name>
</gene>
<dbReference type="InterPro" id="IPR000073">
    <property type="entry name" value="AB_hydrolase_1"/>
</dbReference>